<dbReference type="Proteomes" id="UP000010420">
    <property type="component" value="Unassembled WGS sequence"/>
</dbReference>
<dbReference type="STRING" id="545697.HMPREF0216_00677"/>
<dbReference type="GO" id="GO:0003677">
    <property type="term" value="F:DNA binding"/>
    <property type="evidence" value="ECO:0007669"/>
    <property type="project" value="InterPro"/>
</dbReference>
<feature type="domain" description="HTH cro/C1-type" evidence="1">
    <location>
        <begin position="97"/>
        <end position="129"/>
    </location>
</feature>
<dbReference type="InterPro" id="IPR001387">
    <property type="entry name" value="Cro/C1-type_HTH"/>
</dbReference>
<evidence type="ECO:0000259" key="1">
    <source>
        <dbReference type="PROSITE" id="PS50943"/>
    </source>
</evidence>
<dbReference type="Gene3D" id="1.10.260.40">
    <property type="entry name" value="lambda repressor-like DNA-binding domains"/>
    <property type="match status" value="1"/>
</dbReference>
<dbReference type="PATRIC" id="fig|545697.3.peg.669"/>
<dbReference type="SUPFAM" id="SSF47413">
    <property type="entry name" value="lambda repressor-like DNA-binding domains"/>
    <property type="match status" value="1"/>
</dbReference>
<evidence type="ECO:0000313" key="3">
    <source>
        <dbReference type="Proteomes" id="UP000010420"/>
    </source>
</evidence>
<organism evidence="2 3">
    <name type="scientific">Clostridium celatum DSM 1785</name>
    <dbReference type="NCBI Taxonomy" id="545697"/>
    <lineage>
        <taxon>Bacteria</taxon>
        <taxon>Bacillati</taxon>
        <taxon>Bacillota</taxon>
        <taxon>Clostridia</taxon>
        <taxon>Eubacteriales</taxon>
        <taxon>Clostridiaceae</taxon>
        <taxon>Clostridium</taxon>
    </lineage>
</organism>
<reference evidence="2 3" key="1">
    <citation type="submission" date="2012-05" db="EMBL/GenBank/DDBJ databases">
        <authorList>
            <person name="Weinstock G."/>
            <person name="Sodergren E."/>
            <person name="Lobos E.A."/>
            <person name="Fulton L."/>
            <person name="Fulton R."/>
            <person name="Courtney L."/>
            <person name="Fronick C."/>
            <person name="O'Laughlin M."/>
            <person name="Godfrey J."/>
            <person name="Wilson R.M."/>
            <person name="Miner T."/>
            <person name="Farmer C."/>
            <person name="Delehaunty K."/>
            <person name="Cordes M."/>
            <person name="Minx P."/>
            <person name="Tomlinson C."/>
            <person name="Chen J."/>
            <person name="Wollam A."/>
            <person name="Pepin K.H."/>
            <person name="Bhonagiri V."/>
            <person name="Zhang X."/>
            <person name="Suruliraj S."/>
            <person name="Warren W."/>
            <person name="Mitreva M."/>
            <person name="Mardis E.R."/>
            <person name="Wilson R.K."/>
        </authorList>
    </citation>
    <scope>NUCLEOTIDE SEQUENCE [LARGE SCALE GENOMIC DNA]</scope>
    <source>
        <strain evidence="2 3">DSM 1785</strain>
    </source>
</reference>
<dbReference type="Pfam" id="PF01381">
    <property type="entry name" value="HTH_3"/>
    <property type="match status" value="1"/>
</dbReference>
<dbReference type="EMBL" id="AMEZ01000022">
    <property type="protein sequence ID" value="EKY28624.1"/>
    <property type="molecule type" value="Genomic_DNA"/>
</dbReference>
<dbReference type="HOGENOM" id="CLU_1812399_0_0_9"/>
<dbReference type="InterPro" id="IPR010982">
    <property type="entry name" value="Lambda_DNA-bd_dom_sf"/>
</dbReference>
<sequence>MLGHLDFNLFDELKKLRIYEAYMDKVISRGISFEQFYDSTKALMESTKNLDFDCGFLKPKDFKNFCSLLNIDFKYLCDEYYEFVLIKDYPQIILNNRLSLNITQKELAAQCKISPVTIGKLENKLRYPSRIQFLKLKEVMKF</sequence>
<dbReference type="eggNOG" id="ENOG503288M">
    <property type="taxonomic scope" value="Bacteria"/>
</dbReference>
<gene>
    <name evidence="2" type="ORF">HMPREF0216_00677</name>
</gene>
<protein>
    <recommendedName>
        <fullName evidence="1">HTH cro/C1-type domain-containing protein</fullName>
    </recommendedName>
</protein>
<comment type="caution">
    <text evidence="2">The sequence shown here is derived from an EMBL/GenBank/DDBJ whole genome shotgun (WGS) entry which is preliminary data.</text>
</comment>
<keyword evidence="3" id="KW-1185">Reference proteome</keyword>
<dbReference type="AlphaFoldDB" id="L1QKU8"/>
<dbReference type="PROSITE" id="PS50943">
    <property type="entry name" value="HTH_CROC1"/>
    <property type="match status" value="1"/>
</dbReference>
<proteinExistence type="predicted"/>
<dbReference type="CDD" id="cd00093">
    <property type="entry name" value="HTH_XRE"/>
    <property type="match status" value="1"/>
</dbReference>
<name>L1QKU8_9CLOT</name>
<accession>L1QKU8</accession>
<evidence type="ECO:0000313" key="2">
    <source>
        <dbReference type="EMBL" id="EKY28624.1"/>
    </source>
</evidence>